<evidence type="ECO:0000313" key="1">
    <source>
        <dbReference type="Ensembl" id="ENSDCDP00010060117.1"/>
    </source>
</evidence>
<dbReference type="Ensembl" id="ENSDCDT00010070852.1">
    <property type="protein sequence ID" value="ENSDCDP00010060117.1"/>
    <property type="gene ID" value="ENSDCDG00010033475.1"/>
</dbReference>
<dbReference type="AlphaFoldDB" id="A0AAY4ER23"/>
<keyword evidence="2" id="KW-1185">Reference proteome</keyword>
<sequence>MSAAHLDEWQRRSFDILSGTCTPEQKADSYRAHILSIQYAWASGEISQATAAIFLSLKVDKS</sequence>
<organism evidence="1 2">
    <name type="scientific">Denticeps clupeoides</name>
    <name type="common">denticle herring</name>
    <dbReference type="NCBI Taxonomy" id="299321"/>
    <lineage>
        <taxon>Eukaryota</taxon>
        <taxon>Metazoa</taxon>
        <taxon>Chordata</taxon>
        <taxon>Craniata</taxon>
        <taxon>Vertebrata</taxon>
        <taxon>Euteleostomi</taxon>
        <taxon>Actinopterygii</taxon>
        <taxon>Neopterygii</taxon>
        <taxon>Teleostei</taxon>
        <taxon>Clupei</taxon>
        <taxon>Clupeiformes</taxon>
        <taxon>Denticipitoidei</taxon>
        <taxon>Denticipitidae</taxon>
        <taxon>Denticeps</taxon>
    </lineage>
</organism>
<reference evidence="1" key="2">
    <citation type="submission" date="2025-08" db="UniProtKB">
        <authorList>
            <consortium name="Ensembl"/>
        </authorList>
    </citation>
    <scope>IDENTIFICATION</scope>
</reference>
<protein>
    <submittedName>
        <fullName evidence="1">Uncharacterized protein</fullName>
    </submittedName>
</protein>
<name>A0AAY4ER23_9TELE</name>
<dbReference type="GeneTree" id="ENSGT00990000214327"/>
<reference evidence="1 2" key="1">
    <citation type="submission" date="2020-06" db="EMBL/GenBank/DDBJ databases">
        <authorList>
            <consortium name="Wellcome Sanger Institute Data Sharing"/>
        </authorList>
    </citation>
    <scope>NUCLEOTIDE SEQUENCE [LARGE SCALE GENOMIC DNA]</scope>
</reference>
<accession>A0AAY4ER23</accession>
<reference evidence="1" key="3">
    <citation type="submission" date="2025-09" db="UniProtKB">
        <authorList>
            <consortium name="Ensembl"/>
        </authorList>
    </citation>
    <scope>IDENTIFICATION</scope>
</reference>
<dbReference type="Proteomes" id="UP000694580">
    <property type="component" value="Chromosome 8"/>
</dbReference>
<proteinExistence type="predicted"/>
<evidence type="ECO:0000313" key="2">
    <source>
        <dbReference type="Proteomes" id="UP000694580"/>
    </source>
</evidence>